<name>A0A0F9M7U7_9ZZZZ</name>
<accession>A0A0F9M7U7</accession>
<dbReference type="AlphaFoldDB" id="A0A0F9M7U7"/>
<proteinExistence type="predicted"/>
<protein>
    <submittedName>
        <fullName evidence="1">Uncharacterized protein</fullName>
    </submittedName>
</protein>
<evidence type="ECO:0000313" key="1">
    <source>
        <dbReference type="EMBL" id="KKM95416.1"/>
    </source>
</evidence>
<organism evidence="1">
    <name type="scientific">marine sediment metagenome</name>
    <dbReference type="NCBI Taxonomy" id="412755"/>
    <lineage>
        <taxon>unclassified sequences</taxon>
        <taxon>metagenomes</taxon>
        <taxon>ecological metagenomes</taxon>
    </lineage>
</organism>
<gene>
    <name evidence="1" type="ORF">LCGC14_1188460</name>
</gene>
<dbReference type="EMBL" id="LAZR01006010">
    <property type="protein sequence ID" value="KKM95416.1"/>
    <property type="molecule type" value="Genomic_DNA"/>
</dbReference>
<sequence>MRIVEDSIKRELWVANDLQKSCEVHVGWKILNSDGKEFLKGVCIYKILQWISLKLNSVHLMSIIKDQIHKQNNIIFYKVFLRDNTT</sequence>
<reference evidence="1" key="1">
    <citation type="journal article" date="2015" name="Nature">
        <title>Complex archaea that bridge the gap between prokaryotes and eukaryotes.</title>
        <authorList>
            <person name="Spang A."/>
            <person name="Saw J.H."/>
            <person name="Jorgensen S.L."/>
            <person name="Zaremba-Niedzwiedzka K."/>
            <person name="Martijn J."/>
            <person name="Lind A.E."/>
            <person name="van Eijk R."/>
            <person name="Schleper C."/>
            <person name="Guy L."/>
            <person name="Ettema T.J."/>
        </authorList>
    </citation>
    <scope>NUCLEOTIDE SEQUENCE</scope>
</reference>
<comment type="caution">
    <text evidence="1">The sequence shown here is derived from an EMBL/GenBank/DDBJ whole genome shotgun (WGS) entry which is preliminary data.</text>
</comment>